<dbReference type="GO" id="GO:0030424">
    <property type="term" value="C:axon"/>
    <property type="evidence" value="ECO:0007669"/>
    <property type="project" value="TreeGrafter"/>
</dbReference>
<dbReference type="InterPro" id="IPR036116">
    <property type="entry name" value="FN3_sf"/>
</dbReference>
<dbReference type="InterPro" id="IPR013783">
    <property type="entry name" value="Ig-like_fold"/>
</dbReference>
<reference evidence="5" key="1">
    <citation type="submission" date="2015-11" db="EMBL/GenBank/DDBJ databases">
        <title>De novo transcriptome assembly of four potential Pierce s Disease insect vectors from Arizona vineyards.</title>
        <authorList>
            <person name="Tassone E.E."/>
        </authorList>
    </citation>
    <scope>NUCLEOTIDE SEQUENCE</scope>
</reference>
<dbReference type="SUPFAM" id="SSF49265">
    <property type="entry name" value="Fibronectin type III"/>
    <property type="match status" value="1"/>
</dbReference>
<accession>A0A1B6G2C1</accession>
<dbReference type="FunFam" id="2.60.40.10:FF:000064">
    <property type="entry name" value="Contactin 1"/>
    <property type="match status" value="1"/>
</dbReference>
<feature type="domain" description="Ig-like" evidence="3">
    <location>
        <begin position="393"/>
        <end position="484"/>
    </location>
</feature>
<dbReference type="GO" id="GO:0005886">
    <property type="term" value="C:plasma membrane"/>
    <property type="evidence" value="ECO:0007669"/>
    <property type="project" value="TreeGrafter"/>
</dbReference>
<dbReference type="SMART" id="SM00408">
    <property type="entry name" value="IGc2"/>
    <property type="match status" value="5"/>
</dbReference>
<dbReference type="Pfam" id="PF00047">
    <property type="entry name" value="ig"/>
    <property type="match status" value="1"/>
</dbReference>
<evidence type="ECO:0000259" key="3">
    <source>
        <dbReference type="PROSITE" id="PS50835"/>
    </source>
</evidence>
<feature type="domain" description="Ig-like" evidence="3">
    <location>
        <begin position="209"/>
        <end position="290"/>
    </location>
</feature>
<dbReference type="GO" id="GO:0098609">
    <property type="term" value="P:cell-cell adhesion"/>
    <property type="evidence" value="ECO:0007669"/>
    <property type="project" value="TreeGrafter"/>
</dbReference>
<feature type="domain" description="Fibronectin type-III" evidence="4">
    <location>
        <begin position="584"/>
        <end position="687"/>
    </location>
</feature>
<dbReference type="Pfam" id="PF13927">
    <property type="entry name" value="Ig_3"/>
    <property type="match status" value="4"/>
</dbReference>
<dbReference type="CDD" id="cd00096">
    <property type="entry name" value="Ig"/>
    <property type="match status" value="1"/>
</dbReference>
<evidence type="ECO:0000256" key="2">
    <source>
        <dbReference type="ARBA" id="ARBA00023157"/>
    </source>
</evidence>
<feature type="domain" description="Ig-like" evidence="3">
    <location>
        <begin position="1"/>
        <end position="96"/>
    </location>
</feature>
<sequence>PVHTVFDSSKTGPYSEVTLSCFAVGNPSPEYKWYKEHYENDIVVENEIDPLKNDKYTISGGNLIILNPQQRVDQGIYHCKASNRYGTVISESVALNFGYVYEFNYNRSAEYGSEYLGKVISCDEPNYYPKVRFKWTRDTFLNFVEEDKRVFVSYDGSLYFSSLELVDGANYSCSVRSEVSNVGRNGPFFPLHVESHSNYKKLSFPNNFPKVFPDAPIAGHDLRLECIAFGYPVPSYNWSRSDGLPLPLNSEISDNGHVLVIKAANIEDQGTYICNAFNNHESIQHGVTIRIQSEPIFTKPIEDKYVDRNNDVLWSCLAFGIPDVNYTWYKNGRIISQNPNDADFNDRYIIENNMLTIKLIDPDVDAAMYQCRAQNQLKARYSTAQLFAVAKAPSFENSIVRNELIAPENGFVEIRCSPDTAGFVKFQWLKNNVVLGDSLNTGRGFVSAKNGSLIIQTVRRDDEGHYTCVATNNYGSSEIHFALIVREKPRLVQRLLPAVVLNYHSSLELTCTAESANNDLDLAYYWYHNNISMGFNDRTIISDGYLAIENMSFLDSGNYKCEIVSAVGNVSSETTVTVLGPPGPPGGLVVAEIATTSVTVQWTNGAENGFPILYYILEGRIKGNNSWHFIAKFNVDQVQNIDRNLKQIHLNDVLSSWCTYEFAISAVNELGRGTPSLPSPQYLTKPSKPTSYPDNISGGGGNMGDLTVTWDPLPFYKQHGPGIHYIVYWKQKKENQFKIWSRES</sequence>
<dbReference type="EMBL" id="GECZ01013182">
    <property type="protein sequence ID" value="JAS56587.1"/>
    <property type="molecule type" value="Transcribed_RNA"/>
</dbReference>
<dbReference type="InterPro" id="IPR036179">
    <property type="entry name" value="Ig-like_dom_sf"/>
</dbReference>
<dbReference type="GO" id="GO:0007411">
    <property type="term" value="P:axon guidance"/>
    <property type="evidence" value="ECO:0007669"/>
    <property type="project" value="TreeGrafter"/>
</dbReference>
<feature type="non-terminal residue" evidence="5">
    <location>
        <position position="744"/>
    </location>
</feature>
<feature type="domain" description="Ig-like" evidence="3">
    <location>
        <begin position="489"/>
        <end position="577"/>
    </location>
</feature>
<evidence type="ECO:0000256" key="1">
    <source>
        <dbReference type="ARBA" id="ARBA00022737"/>
    </source>
</evidence>
<keyword evidence="1" id="KW-0677">Repeat</keyword>
<keyword evidence="2" id="KW-1015">Disulfide bond</keyword>
<dbReference type="InterPro" id="IPR003598">
    <property type="entry name" value="Ig_sub2"/>
</dbReference>
<dbReference type="InterPro" id="IPR013151">
    <property type="entry name" value="Immunoglobulin_dom"/>
</dbReference>
<dbReference type="InterPro" id="IPR003599">
    <property type="entry name" value="Ig_sub"/>
</dbReference>
<evidence type="ECO:0008006" key="6">
    <source>
        <dbReference type="Google" id="ProtNLM"/>
    </source>
</evidence>
<dbReference type="AlphaFoldDB" id="A0A1B6G2C1"/>
<protein>
    <recommendedName>
        <fullName evidence="6">Contactin</fullName>
    </recommendedName>
</protein>
<dbReference type="PANTHER" id="PTHR44170:SF6">
    <property type="entry name" value="CONTACTIN"/>
    <property type="match status" value="1"/>
</dbReference>
<feature type="domain" description="Ig-like" evidence="3">
    <location>
        <begin position="295"/>
        <end position="382"/>
    </location>
</feature>
<dbReference type="CDD" id="cd00063">
    <property type="entry name" value="FN3"/>
    <property type="match status" value="1"/>
</dbReference>
<dbReference type="PROSITE" id="PS50835">
    <property type="entry name" value="IG_LIKE"/>
    <property type="match status" value="6"/>
</dbReference>
<dbReference type="PANTHER" id="PTHR44170">
    <property type="entry name" value="PROTEIN SIDEKICK"/>
    <property type="match status" value="1"/>
</dbReference>
<dbReference type="InterPro" id="IPR003961">
    <property type="entry name" value="FN3_dom"/>
</dbReference>
<dbReference type="SMART" id="SM00409">
    <property type="entry name" value="IG"/>
    <property type="match status" value="6"/>
</dbReference>
<feature type="non-terminal residue" evidence="5">
    <location>
        <position position="1"/>
    </location>
</feature>
<dbReference type="Gene3D" id="2.60.40.10">
    <property type="entry name" value="Immunoglobulins"/>
    <property type="match status" value="8"/>
</dbReference>
<evidence type="ECO:0000313" key="5">
    <source>
        <dbReference type="EMBL" id="JAS56587.1"/>
    </source>
</evidence>
<feature type="domain" description="Ig-like" evidence="3">
    <location>
        <begin position="112"/>
        <end position="183"/>
    </location>
</feature>
<evidence type="ECO:0000259" key="4">
    <source>
        <dbReference type="PROSITE" id="PS50853"/>
    </source>
</evidence>
<dbReference type="SMART" id="SM00060">
    <property type="entry name" value="FN3"/>
    <property type="match status" value="1"/>
</dbReference>
<dbReference type="PROSITE" id="PS50853">
    <property type="entry name" value="FN3"/>
    <property type="match status" value="1"/>
</dbReference>
<name>A0A1B6G2C1_9HEMI</name>
<dbReference type="Pfam" id="PF00041">
    <property type="entry name" value="fn3"/>
    <property type="match status" value="1"/>
</dbReference>
<organism evidence="5">
    <name type="scientific">Cuerna arida</name>
    <dbReference type="NCBI Taxonomy" id="1464854"/>
    <lineage>
        <taxon>Eukaryota</taxon>
        <taxon>Metazoa</taxon>
        <taxon>Ecdysozoa</taxon>
        <taxon>Arthropoda</taxon>
        <taxon>Hexapoda</taxon>
        <taxon>Insecta</taxon>
        <taxon>Pterygota</taxon>
        <taxon>Neoptera</taxon>
        <taxon>Paraneoptera</taxon>
        <taxon>Hemiptera</taxon>
        <taxon>Auchenorrhyncha</taxon>
        <taxon>Membracoidea</taxon>
        <taxon>Cicadellidae</taxon>
        <taxon>Cicadellinae</taxon>
        <taxon>Proconiini</taxon>
        <taxon>Cuerna</taxon>
    </lineage>
</organism>
<dbReference type="SUPFAM" id="SSF48726">
    <property type="entry name" value="Immunoglobulin"/>
    <property type="match status" value="6"/>
</dbReference>
<gene>
    <name evidence="5" type="ORF">g.2989</name>
</gene>
<dbReference type="InterPro" id="IPR007110">
    <property type="entry name" value="Ig-like_dom"/>
</dbReference>
<proteinExistence type="predicted"/>